<organism evidence="3 4">
    <name type="scientific">Hominenteromicrobium mulieris</name>
    <dbReference type="NCBI Taxonomy" id="2885357"/>
    <lineage>
        <taxon>Bacteria</taxon>
        <taxon>Bacillati</taxon>
        <taxon>Bacillota</taxon>
        <taxon>Clostridia</taxon>
        <taxon>Eubacteriales</taxon>
        <taxon>Oscillospiraceae</taxon>
        <taxon>Hominenteromicrobium</taxon>
    </lineage>
</organism>
<protein>
    <submittedName>
        <fullName evidence="3">HNH endonuclease</fullName>
    </submittedName>
</protein>
<sequence length="247" mass="29698">MKQWPYHFQSSMSNVLVIVAALMAIFLVIYGLYRILRNPFHYPYFVRSFDVSRKRNVDIEDYIDKYLCSEFGWNCIVEHHNTIINWKKRTESYIQTCILKKRRTRQLYEIIDDNFAFRFKTVRDQTRYRQQNYVKTSYKVSVLDSEIAVDWDWLVQRHRKLERIGFEATLKEYHSRDQRRQMTKELRQQIMKRDHYTCQNCGKYMPDGVGLQIDHIIPISKGGKTVASNLQVLCSKCNGRKGNRRTT</sequence>
<name>A0AAE3AK64_9FIRM</name>
<dbReference type="AlphaFoldDB" id="A0AAE3AK64"/>
<accession>A0AAE3AK64</accession>
<keyword evidence="1" id="KW-1133">Transmembrane helix</keyword>
<dbReference type="GO" id="GO:0008270">
    <property type="term" value="F:zinc ion binding"/>
    <property type="evidence" value="ECO:0007669"/>
    <property type="project" value="InterPro"/>
</dbReference>
<keyword evidence="1" id="KW-0472">Membrane</keyword>
<feature type="transmembrane region" description="Helical" evidence="1">
    <location>
        <begin position="12"/>
        <end position="33"/>
    </location>
</feature>
<keyword evidence="1" id="KW-0812">Transmembrane</keyword>
<dbReference type="Gene3D" id="1.10.30.50">
    <property type="match status" value="1"/>
</dbReference>
<dbReference type="InterPro" id="IPR003615">
    <property type="entry name" value="HNH_nuc"/>
</dbReference>
<dbReference type="GO" id="GO:0004519">
    <property type="term" value="F:endonuclease activity"/>
    <property type="evidence" value="ECO:0007669"/>
    <property type="project" value="UniProtKB-KW"/>
</dbReference>
<evidence type="ECO:0000313" key="3">
    <source>
        <dbReference type="EMBL" id="MCC2135651.1"/>
    </source>
</evidence>
<dbReference type="RefSeq" id="WP_343284305.1">
    <property type="nucleotide sequence ID" value="NZ_JBCLMS010000001.1"/>
</dbReference>
<gene>
    <name evidence="3" type="ORF">LKD31_01285</name>
</gene>
<dbReference type="PANTHER" id="PTHR33877:SF2">
    <property type="entry name" value="OS07G0170200 PROTEIN"/>
    <property type="match status" value="1"/>
</dbReference>
<dbReference type="Proteomes" id="UP001199424">
    <property type="component" value="Unassembled WGS sequence"/>
</dbReference>
<dbReference type="InterPro" id="IPR052892">
    <property type="entry name" value="NA-targeting_endonuclease"/>
</dbReference>
<keyword evidence="3" id="KW-0378">Hydrolase</keyword>
<dbReference type="GO" id="GO:0003676">
    <property type="term" value="F:nucleic acid binding"/>
    <property type="evidence" value="ECO:0007669"/>
    <property type="project" value="InterPro"/>
</dbReference>
<feature type="domain" description="HNH nuclease" evidence="2">
    <location>
        <begin position="185"/>
        <end position="239"/>
    </location>
</feature>
<comment type="caution">
    <text evidence="3">The sequence shown here is derived from an EMBL/GenBank/DDBJ whole genome shotgun (WGS) entry which is preliminary data.</text>
</comment>
<proteinExistence type="predicted"/>
<dbReference type="SMART" id="SM00507">
    <property type="entry name" value="HNHc"/>
    <property type="match status" value="1"/>
</dbReference>
<keyword evidence="4" id="KW-1185">Reference proteome</keyword>
<dbReference type="InterPro" id="IPR002711">
    <property type="entry name" value="HNH"/>
</dbReference>
<dbReference type="EMBL" id="JAJEQC010000001">
    <property type="protein sequence ID" value="MCC2135651.1"/>
    <property type="molecule type" value="Genomic_DNA"/>
</dbReference>
<dbReference type="Pfam" id="PF01844">
    <property type="entry name" value="HNH"/>
    <property type="match status" value="1"/>
</dbReference>
<dbReference type="PANTHER" id="PTHR33877">
    <property type="entry name" value="SLL1193 PROTEIN"/>
    <property type="match status" value="1"/>
</dbReference>
<dbReference type="CDD" id="cd00085">
    <property type="entry name" value="HNHc"/>
    <property type="match status" value="1"/>
</dbReference>
<evidence type="ECO:0000256" key="1">
    <source>
        <dbReference type="SAM" id="Phobius"/>
    </source>
</evidence>
<evidence type="ECO:0000259" key="2">
    <source>
        <dbReference type="SMART" id="SM00507"/>
    </source>
</evidence>
<keyword evidence="3" id="KW-0540">Nuclease</keyword>
<reference evidence="3" key="1">
    <citation type="submission" date="2021-10" db="EMBL/GenBank/DDBJ databases">
        <title>Anaerobic single-cell dispensing facilitates the cultivation of human gut bacteria.</title>
        <authorList>
            <person name="Afrizal A."/>
        </authorList>
    </citation>
    <scope>NUCLEOTIDE SEQUENCE</scope>
    <source>
        <strain evidence="3">CLA-AA-H250</strain>
    </source>
</reference>
<evidence type="ECO:0000313" key="4">
    <source>
        <dbReference type="Proteomes" id="UP001199424"/>
    </source>
</evidence>
<keyword evidence="3" id="KW-0255">Endonuclease</keyword>